<dbReference type="AlphaFoldDB" id="A0A533QFW7"/>
<name>A0A533QFW7_9BACT</name>
<protein>
    <submittedName>
        <fullName evidence="1">Uncharacterized protein</fullName>
    </submittedName>
</protein>
<dbReference type="Proteomes" id="UP000319783">
    <property type="component" value="Unassembled WGS sequence"/>
</dbReference>
<reference evidence="1 2" key="1">
    <citation type="submission" date="2019-04" db="EMBL/GenBank/DDBJ databases">
        <title>Genome of a novel bacterium Candidatus Jettenia ecosi reconstructed from metagenome of an anammox bioreactor.</title>
        <authorList>
            <person name="Mardanov A.V."/>
            <person name="Beletsky A.V."/>
            <person name="Ravin N.V."/>
            <person name="Botchkova E.A."/>
            <person name="Litti Y.V."/>
            <person name="Nozhevnikova A.N."/>
        </authorList>
    </citation>
    <scope>NUCLEOTIDE SEQUENCE [LARGE SCALE GENOMIC DNA]</scope>
    <source>
        <strain evidence="1">J2</strain>
    </source>
</reference>
<organism evidence="1 2">
    <name type="scientific">Candidatus Jettenia ecosi</name>
    <dbReference type="NCBI Taxonomy" id="2494326"/>
    <lineage>
        <taxon>Bacteria</taxon>
        <taxon>Pseudomonadati</taxon>
        <taxon>Planctomycetota</taxon>
        <taxon>Candidatus Brocadiia</taxon>
        <taxon>Candidatus Brocadiales</taxon>
        <taxon>Candidatus Brocadiaceae</taxon>
        <taxon>Candidatus Jettenia</taxon>
    </lineage>
</organism>
<accession>A0A533QFW7</accession>
<comment type="caution">
    <text evidence="1">The sequence shown here is derived from an EMBL/GenBank/DDBJ whole genome shotgun (WGS) entry which is preliminary data.</text>
</comment>
<evidence type="ECO:0000313" key="2">
    <source>
        <dbReference type="Proteomes" id="UP000319783"/>
    </source>
</evidence>
<sequence length="39" mass="4506">MRMGVNLVFALIVGKHTGLEFTQRVGKHKVRPYYDPTVF</sequence>
<proteinExistence type="predicted"/>
<gene>
    <name evidence="1" type="ORF">JETT_2194</name>
</gene>
<dbReference type="EMBL" id="SULG01000044">
    <property type="protein sequence ID" value="TLD41541.1"/>
    <property type="molecule type" value="Genomic_DNA"/>
</dbReference>
<evidence type="ECO:0000313" key="1">
    <source>
        <dbReference type="EMBL" id="TLD41541.1"/>
    </source>
</evidence>